<gene>
    <name evidence="2" type="ORF">EVA99_00485</name>
</gene>
<evidence type="ECO:0000313" key="3">
    <source>
        <dbReference type="Proteomes" id="UP000320146"/>
    </source>
</evidence>
<keyword evidence="1" id="KW-0472">Membrane</keyword>
<dbReference type="AlphaFoldDB" id="A0A520MUI5"/>
<protein>
    <submittedName>
        <fullName evidence="2">Uncharacterized protein</fullName>
    </submittedName>
</protein>
<keyword evidence="1" id="KW-0812">Transmembrane</keyword>
<dbReference type="EMBL" id="SHBL01000002">
    <property type="protein sequence ID" value="RZO24881.1"/>
    <property type="molecule type" value="Genomic_DNA"/>
</dbReference>
<feature type="transmembrane region" description="Helical" evidence="1">
    <location>
        <begin position="12"/>
        <end position="34"/>
    </location>
</feature>
<proteinExistence type="predicted"/>
<evidence type="ECO:0000256" key="1">
    <source>
        <dbReference type="SAM" id="Phobius"/>
    </source>
</evidence>
<reference evidence="2 3" key="1">
    <citation type="submission" date="2019-02" db="EMBL/GenBank/DDBJ databases">
        <title>Prokaryotic population dynamics and viral predation in marine succession experiment using metagenomics: the confinement effect.</title>
        <authorList>
            <person name="Haro-Moreno J.M."/>
            <person name="Rodriguez-Valera F."/>
            <person name="Lopez-Perez M."/>
        </authorList>
    </citation>
    <scope>NUCLEOTIDE SEQUENCE [LARGE SCALE GENOMIC DNA]</scope>
    <source>
        <strain evidence="2">MED-G166</strain>
    </source>
</reference>
<evidence type="ECO:0000313" key="2">
    <source>
        <dbReference type="EMBL" id="RZO24881.1"/>
    </source>
</evidence>
<organism evidence="2 3">
    <name type="scientific">SAR86 cluster bacterium</name>
    <dbReference type="NCBI Taxonomy" id="2030880"/>
    <lineage>
        <taxon>Bacteria</taxon>
        <taxon>Pseudomonadati</taxon>
        <taxon>Pseudomonadota</taxon>
        <taxon>Gammaproteobacteria</taxon>
        <taxon>SAR86 cluster</taxon>
    </lineage>
</organism>
<comment type="caution">
    <text evidence="2">The sequence shown here is derived from an EMBL/GenBank/DDBJ whole genome shotgun (WGS) entry which is preliminary data.</text>
</comment>
<name>A0A520MUI5_9GAMM</name>
<sequence length="101" mass="12000">MFIILFDNDPQLFYFGAFLDLILVIIVLVVFFGIGRNLKRIRQLLEAKNKLNFRKYAYKSEHKDHWSGQDDYFIKEGYISDKEIIGELEDNTPIIKNPEKK</sequence>
<accession>A0A520MUI5</accession>
<keyword evidence="1" id="KW-1133">Transmembrane helix</keyword>
<dbReference type="Proteomes" id="UP000320146">
    <property type="component" value="Unassembled WGS sequence"/>
</dbReference>